<dbReference type="InterPro" id="IPR036663">
    <property type="entry name" value="Fumarylacetoacetase_C_sf"/>
</dbReference>
<dbReference type="OrthoDB" id="9805307at2"/>
<dbReference type="EMBL" id="QEOP01000001">
    <property type="protein sequence ID" value="PVZ95743.1"/>
    <property type="molecule type" value="Genomic_DNA"/>
</dbReference>
<keyword evidence="4" id="KW-1185">Reference proteome</keyword>
<dbReference type="RefSeq" id="WP_116755478.1">
    <property type="nucleotide sequence ID" value="NZ_JBHUEX010000001.1"/>
</dbReference>
<organism evidence="3 4">
    <name type="scientific">Amnibacterium flavum</name>
    <dbReference type="NCBI Taxonomy" id="2173173"/>
    <lineage>
        <taxon>Bacteria</taxon>
        <taxon>Bacillati</taxon>
        <taxon>Actinomycetota</taxon>
        <taxon>Actinomycetes</taxon>
        <taxon>Micrococcales</taxon>
        <taxon>Microbacteriaceae</taxon>
        <taxon>Amnibacterium</taxon>
    </lineage>
</organism>
<dbReference type="GO" id="GO:0046872">
    <property type="term" value="F:metal ion binding"/>
    <property type="evidence" value="ECO:0007669"/>
    <property type="project" value="UniProtKB-KW"/>
</dbReference>
<sequence length="299" mass="31955">MSITRFHRMRLADTERIVAERDGRYHDAARLLGRPVDIADVLQDTGLVDEIEAAIGDGRVAETSIEGWTHRPPTVDRPAVFCAGANFADHVAEMGETAIVRPYHFISPPTVLAGDGDQVRRPTGGDLLDWEVELVAVIGRRSFEVAEESALDVLAGYTVGNDVSVRGPHLVHPIFGIDWGVAKNADGLTPIGPALVPARFVPDPQALAMTLTVDGIVRQQSSTAQMLVSVAAQIAAITRYTTLNPGDLILTGTPAGTARAHDGAYLEDGAVMVAEIDGVGSLSNQIVATRRDANDRENR</sequence>
<evidence type="ECO:0000313" key="3">
    <source>
        <dbReference type="EMBL" id="PVZ95743.1"/>
    </source>
</evidence>
<evidence type="ECO:0000256" key="1">
    <source>
        <dbReference type="ARBA" id="ARBA00022723"/>
    </source>
</evidence>
<dbReference type="InterPro" id="IPR011234">
    <property type="entry name" value="Fumarylacetoacetase-like_C"/>
</dbReference>
<dbReference type="Proteomes" id="UP000244893">
    <property type="component" value="Unassembled WGS sequence"/>
</dbReference>
<name>A0A2V1HT45_9MICO</name>
<dbReference type="AlphaFoldDB" id="A0A2V1HT45"/>
<proteinExistence type="predicted"/>
<protein>
    <submittedName>
        <fullName evidence="3">FAA hydrolase family protein</fullName>
    </submittedName>
</protein>
<dbReference type="GO" id="GO:0016787">
    <property type="term" value="F:hydrolase activity"/>
    <property type="evidence" value="ECO:0007669"/>
    <property type="project" value="UniProtKB-KW"/>
</dbReference>
<dbReference type="Pfam" id="PF01557">
    <property type="entry name" value="FAA_hydrolase"/>
    <property type="match status" value="1"/>
</dbReference>
<dbReference type="Gene3D" id="3.90.850.10">
    <property type="entry name" value="Fumarylacetoacetase-like, C-terminal domain"/>
    <property type="match status" value="1"/>
</dbReference>
<dbReference type="PANTHER" id="PTHR11820">
    <property type="entry name" value="ACYLPYRUVASE"/>
    <property type="match status" value="1"/>
</dbReference>
<feature type="domain" description="Fumarylacetoacetase-like C-terminal" evidence="2">
    <location>
        <begin position="80"/>
        <end position="287"/>
    </location>
</feature>
<keyword evidence="1" id="KW-0479">Metal-binding</keyword>
<comment type="caution">
    <text evidence="3">The sequence shown here is derived from an EMBL/GenBank/DDBJ whole genome shotgun (WGS) entry which is preliminary data.</text>
</comment>
<accession>A0A2V1HT45</accession>
<gene>
    <name evidence="3" type="ORF">DDQ50_04490</name>
</gene>
<keyword evidence="3" id="KW-0378">Hydrolase</keyword>
<evidence type="ECO:0000313" key="4">
    <source>
        <dbReference type="Proteomes" id="UP000244893"/>
    </source>
</evidence>
<reference evidence="3 4" key="1">
    <citation type="submission" date="2018-05" db="EMBL/GenBank/DDBJ databases">
        <title>Amnibacterium sp. M8JJ-5, whole genome shotgun sequence.</title>
        <authorList>
            <person name="Tuo L."/>
        </authorList>
    </citation>
    <scope>NUCLEOTIDE SEQUENCE [LARGE SCALE GENOMIC DNA]</scope>
    <source>
        <strain evidence="3 4">M8JJ-5</strain>
    </source>
</reference>
<evidence type="ECO:0000259" key="2">
    <source>
        <dbReference type="Pfam" id="PF01557"/>
    </source>
</evidence>
<dbReference type="SUPFAM" id="SSF56529">
    <property type="entry name" value="FAH"/>
    <property type="match status" value="1"/>
</dbReference>